<evidence type="ECO:0000313" key="4">
    <source>
        <dbReference type="WBParaSite" id="ACOC_0000025001-mRNA-1"/>
    </source>
</evidence>
<name>A0A158PD45_ANGCS</name>
<dbReference type="AlphaFoldDB" id="A0A158PD45"/>
<dbReference type="OrthoDB" id="2735536at2759"/>
<dbReference type="Pfam" id="PF01370">
    <property type="entry name" value="Epimerase"/>
    <property type="match status" value="1"/>
</dbReference>
<dbReference type="InterPro" id="IPR001509">
    <property type="entry name" value="Epimerase_deHydtase"/>
</dbReference>
<dbReference type="WBParaSite" id="ACOC_0000025001-mRNA-1">
    <property type="protein sequence ID" value="ACOC_0000025001-mRNA-1"/>
    <property type="gene ID" value="ACOC_0000025001"/>
</dbReference>
<organism evidence="4">
    <name type="scientific">Angiostrongylus costaricensis</name>
    <name type="common">Nematode worm</name>
    <dbReference type="NCBI Taxonomy" id="334426"/>
    <lineage>
        <taxon>Eukaryota</taxon>
        <taxon>Metazoa</taxon>
        <taxon>Ecdysozoa</taxon>
        <taxon>Nematoda</taxon>
        <taxon>Chromadorea</taxon>
        <taxon>Rhabditida</taxon>
        <taxon>Rhabditina</taxon>
        <taxon>Rhabditomorpha</taxon>
        <taxon>Strongyloidea</taxon>
        <taxon>Metastrongylidae</taxon>
        <taxon>Angiostrongylus</taxon>
    </lineage>
</organism>
<dbReference type="Gene3D" id="3.40.50.720">
    <property type="entry name" value="NAD(P)-binding Rossmann-like Domain"/>
    <property type="match status" value="1"/>
</dbReference>
<evidence type="ECO:0000259" key="1">
    <source>
        <dbReference type="Pfam" id="PF01370"/>
    </source>
</evidence>
<reference evidence="4" key="1">
    <citation type="submission" date="2016-04" db="UniProtKB">
        <authorList>
            <consortium name="WormBaseParasite"/>
        </authorList>
    </citation>
    <scope>IDENTIFICATION</scope>
</reference>
<dbReference type="SUPFAM" id="SSF51735">
    <property type="entry name" value="NAD(P)-binding Rossmann-fold domains"/>
    <property type="match status" value="1"/>
</dbReference>
<feature type="domain" description="NAD-dependent epimerase/dehydratase" evidence="1">
    <location>
        <begin position="49"/>
        <end position="265"/>
    </location>
</feature>
<dbReference type="Proteomes" id="UP000267027">
    <property type="component" value="Unassembled WGS sequence"/>
</dbReference>
<reference evidence="2 3" key="2">
    <citation type="submission" date="2018-11" db="EMBL/GenBank/DDBJ databases">
        <authorList>
            <consortium name="Pathogen Informatics"/>
        </authorList>
    </citation>
    <scope>NUCLEOTIDE SEQUENCE [LARGE SCALE GENOMIC DNA]</scope>
    <source>
        <strain evidence="2 3">Costa Rica</strain>
    </source>
</reference>
<dbReference type="EMBL" id="UYYA01000021">
    <property type="protein sequence ID" value="VDM51836.1"/>
    <property type="molecule type" value="Genomic_DNA"/>
</dbReference>
<keyword evidence="3" id="KW-1185">Reference proteome</keyword>
<gene>
    <name evidence="2" type="ORF">ACOC_LOCUS251</name>
</gene>
<sequence>MFNIQEIKPENHREMEISSNPRTMMFRKVPSSTTWRLRRAHTTPTRMIVTILGVNSLLGQHLIHFIQRSEKLPLKIVTWSHSSPFLPRLPGIDCSSIRHFTGFHNLREAVEQADIVCNLHEAQDLCLLPDEKQLQIHNVEFVQSLVSYIRCPLVHLSSVFVQCSSRWPNVYENEYDGTKYKSQWPFPKYCSSKWEAEQIIAKASVDAFIMRCVPAYGEGDIHSILTDLIKFTDNGDILSVGDGEGVVQMAYAGNLAAGLWSAMLKLMHDHDTLRPEGTNVFHYTSDQSVLTQKQFIKETIILADGTPNKNVFTLFKPLLLAYACMRVGAFSLIRIVFYESIRPKPCNQVTENYMGGG</sequence>
<proteinExistence type="predicted"/>
<dbReference type="OMA" id="SVELNTW"/>
<dbReference type="InterPro" id="IPR036291">
    <property type="entry name" value="NAD(P)-bd_dom_sf"/>
</dbReference>
<accession>A0A158PD45</accession>
<protein>
    <submittedName>
        <fullName evidence="4">3Beta_HSD domain-containing protein</fullName>
    </submittedName>
</protein>
<evidence type="ECO:0000313" key="2">
    <source>
        <dbReference type="EMBL" id="VDM51836.1"/>
    </source>
</evidence>
<evidence type="ECO:0000313" key="3">
    <source>
        <dbReference type="Proteomes" id="UP000267027"/>
    </source>
</evidence>